<dbReference type="EMBL" id="JAAIUW010000005">
    <property type="protein sequence ID" value="KAF7833149.1"/>
    <property type="molecule type" value="Genomic_DNA"/>
</dbReference>
<organism evidence="2 3">
    <name type="scientific">Senna tora</name>
    <dbReference type="NCBI Taxonomy" id="362788"/>
    <lineage>
        <taxon>Eukaryota</taxon>
        <taxon>Viridiplantae</taxon>
        <taxon>Streptophyta</taxon>
        <taxon>Embryophyta</taxon>
        <taxon>Tracheophyta</taxon>
        <taxon>Spermatophyta</taxon>
        <taxon>Magnoliopsida</taxon>
        <taxon>eudicotyledons</taxon>
        <taxon>Gunneridae</taxon>
        <taxon>Pentapetalae</taxon>
        <taxon>rosids</taxon>
        <taxon>fabids</taxon>
        <taxon>Fabales</taxon>
        <taxon>Fabaceae</taxon>
        <taxon>Caesalpinioideae</taxon>
        <taxon>Cassia clade</taxon>
        <taxon>Senna</taxon>
    </lineage>
</organism>
<reference evidence="2" key="1">
    <citation type="submission" date="2020-09" db="EMBL/GenBank/DDBJ databases">
        <title>Genome-Enabled Discovery of Anthraquinone Biosynthesis in Senna tora.</title>
        <authorList>
            <person name="Kang S.-H."/>
            <person name="Pandey R.P."/>
            <person name="Lee C.-M."/>
            <person name="Sim J.-S."/>
            <person name="Jeong J.-T."/>
            <person name="Choi B.-S."/>
            <person name="Jung M."/>
            <person name="Ginzburg D."/>
            <person name="Zhao K."/>
            <person name="Won S.Y."/>
            <person name="Oh T.-J."/>
            <person name="Yu Y."/>
            <person name="Kim N.-H."/>
            <person name="Lee O.R."/>
            <person name="Lee T.-H."/>
            <person name="Bashyal P."/>
            <person name="Kim T.-S."/>
            <person name="Lee W.-H."/>
            <person name="Kawkins C."/>
            <person name="Kim C.-K."/>
            <person name="Kim J.S."/>
            <person name="Ahn B.O."/>
            <person name="Rhee S.Y."/>
            <person name="Sohng J.K."/>
        </authorList>
    </citation>
    <scope>NUCLEOTIDE SEQUENCE</scope>
    <source>
        <tissue evidence="2">Leaf</tissue>
    </source>
</reference>
<name>A0A834WVP8_9FABA</name>
<sequence length="53" mass="6508">MTELLERVEKFVKKEKAYFAKKGQKFPDDEKDNPKKRKHDSQRGEDTKKRERR</sequence>
<comment type="caution">
    <text evidence="2">The sequence shown here is derived from an EMBL/GenBank/DDBJ whole genome shotgun (WGS) entry which is preliminary data.</text>
</comment>
<protein>
    <submittedName>
        <fullName evidence="2">Uncharacterized protein</fullName>
    </submittedName>
</protein>
<accession>A0A834WVP8</accession>
<dbReference type="AlphaFoldDB" id="A0A834WVP8"/>
<gene>
    <name evidence="2" type="ORF">G2W53_015482</name>
</gene>
<feature type="compositionally biased region" description="Basic and acidic residues" evidence="1">
    <location>
        <begin position="41"/>
        <end position="53"/>
    </location>
</feature>
<evidence type="ECO:0000313" key="2">
    <source>
        <dbReference type="EMBL" id="KAF7833149.1"/>
    </source>
</evidence>
<dbReference type="Proteomes" id="UP000634136">
    <property type="component" value="Unassembled WGS sequence"/>
</dbReference>
<keyword evidence="3" id="KW-1185">Reference proteome</keyword>
<feature type="region of interest" description="Disordered" evidence="1">
    <location>
        <begin position="17"/>
        <end position="53"/>
    </location>
</feature>
<evidence type="ECO:0000256" key="1">
    <source>
        <dbReference type="SAM" id="MobiDB-lite"/>
    </source>
</evidence>
<evidence type="ECO:0000313" key="3">
    <source>
        <dbReference type="Proteomes" id="UP000634136"/>
    </source>
</evidence>
<proteinExistence type="predicted"/>